<keyword evidence="2" id="KW-1185">Reference proteome</keyword>
<sequence>MNHVSVYHVDAFTREPFAGNPAGVIPEAGTLTLQQMQKIANELNLPESAFLMPSDHPEADFRIRYFSPSVEINFCGHATVGSAWLLATERGWLEKGSRIVFETNVGLIPVQLVMEDGQLQRVEMTQIKPSVKEIDFDREEVARLVGITPADLDDRYPMKLASTGNMHLLVPVRTRQAIDAAQPLLSTLAEMNREHSITTTHLFTWDAQEGYDLYTRDFAPAIGIAEDPVTGAANGALAGYLALEERLPAGKVTQLVVGQGHAIGRPGKLYITVDRSGEQPVIRVAGEAHLTIAGQICGLTQSRQK</sequence>
<dbReference type="SUPFAM" id="SSF54506">
    <property type="entry name" value="Diaminopimelate epimerase-like"/>
    <property type="match status" value="1"/>
</dbReference>
<reference evidence="1 2" key="1">
    <citation type="submission" date="2018-03" db="EMBL/GenBank/DDBJ databases">
        <title>Brevisbacillus phylogenomics.</title>
        <authorList>
            <person name="Dunlap C."/>
        </authorList>
    </citation>
    <scope>NUCLEOTIDE SEQUENCE [LARGE SCALE GENOMIC DNA]</scope>
    <source>
        <strain evidence="1 2">NRRL B-41110</strain>
    </source>
</reference>
<dbReference type="RefSeq" id="WP_106833324.1">
    <property type="nucleotide sequence ID" value="NZ_JARMEW010000015.1"/>
</dbReference>
<dbReference type="PIRSF" id="PIRSF016184">
    <property type="entry name" value="PhzC_PhzF"/>
    <property type="match status" value="1"/>
</dbReference>
<dbReference type="InterPro" id="IPR003719">
    <property type="entry name" value="Phenazine_PhzF-like"/>
</dbReference>
<organism evidence="1 2">
    <name type="scientific">Brevibacillus porteri</name>
    <dbReference type="NCBI Taxonomy" id="2126350"/>
    <lineage>
        <taxon>Bacteria</taxon>
        <taxon>Bacillati</taxon>
        <taxon>Bacillota</taxon>
        <taxon>Bacilli</taxon>
        <taxon>Bacillales</taxon>
        <taxon>Paenibacillaceae</taxon>
        <taxon>Brevibacillus</taxon>
    </lineage>
</organism>
<evidence type="ECO:0000313" key="2">
    <source>
        <dbReference type="Proteomes" id="UP000241645"/>
    </source>
</evidence>
<dbReference type="Pfam" id="PF02567">
    <property type="entry name" value="PhzC-PhzF"/>
    <property type="match status" value="1"/>
</dbReference>
<name>A0ABX5FVY1_9BACL</name>
<accession>A0ABX5FVY1</accession>
<proteinExistence type="predicted"/>
<dbReference type="Proteomes" id="UP000241645">
    <property type="component" value="Unassembled WGS sequence"/>
</dbReference>
<protein>
    <submittedName>
        <fullName evidence="1">PhzF family phenazine biosynthesis protein</fullName>
    </submittedName>
</protein>
<gene>
    <name evidence="1" type="ORF">C7R92_03935</name>
</gene>
<dbReference type="Gene3D" id="3.10.310.10">
    <property type="entry name" value="Diaminopimelate Epimerase, Chain A, domain 1"/>
    <property type="match status" value="2"/>
</dbReference>
<dbReference type="EMBL" id="PXZO01000003">
    <property type="protein sequence ID" value="PSK14148.1"/>
    <property type="molecule type" value="Genomic_DNA"/>
</dbReference>
<evidence type="ECO:0000313" key="1">
    <source>
        <dbReference type="EMBL" id="PSK14148.1"/>
    </source>
</evidence>
<dbReference type="PANTHER" id="PTHR13774">
    <property type="entry name" value="PHENAZINE BIOSYNTHESIS PROTEIN"/>
    <property type="match status" value="1"/>
</dbReference>
<comment type="caution">
    <text evidence="1">The sequence shown here is derived from an EMBL/GenBank/DDBJ whole genome shotgun (WGS) entry which is preliminary data.</text>
</comment>
<dbReference type="NCBIfam" id="TIGR00654">
    <property type="entry name" value="PhzF_family"/>
    <property type="match status" value="1"/>
</dbReference>
<dbReference type="GeneID" id="95749293"/>